<proteinExistence type="predicted"/>
<name>A0A0G1JG48_9BACT</name>
<gene>
    <name evidence="1" type="ORF">UW32_C0003G0110</name>
</gene>
<evidence type="ECO:0000313" key="2">
    <source>
        <dbReference type="Proteomes" id="UP000034051"/>
    </source>
</evidence>
<dbReference type="AlphaFoldDB" id="A0A0G1JG48"/>
<evidence type="ECO:0000313" key="1">
    <source>
        <dbReference type="EMBL" id="KKT43007.1"/>
    </source>
</evidence>
<reference evidence="1 2" key="1">
    <citation type="journal article" date="2015" name="Nature">
        <title>rRNA introns, odd ribosomes, and small enigmatic genomes across a large radiation of phyla.</title>
        <authorList>
            <person name="Brown C.T."/>
            <person name="Hug L.A."/>
            <person name="Thomas B.C."/>
            <person name="Sharon I."/>
            <person name="Castelle C.J."/>
            <person name="Singh A."/>
            <person name="Wilkins M.J."/>
            <person name="Williams K.H."/>
            <person name="Banfield J.F."/>
        </authorList>
    </citation>
    <scope>NUCLEOTIDE SEQUENCE [LARGE SCALE GENOMIC DNA]</scope>
</reference>
<organism evidence="1 2">
    <name type="scientific">Candidatus Wolfebacteria bacterium GW2011_GWE2_44_13</name>
    <dbReference type="NCBI Taxonomy" id="1619017"/>
    <lineage>
        <taxon>Bacteria</taxon>
        <taxon>Candidatus Wolfeibacteriota</taxon>
    </lineage>
</organism>
<sequence length="97" mass="10602">MLDETTETKPQAGDCILLRTVQNPPALFVSVVRPIPAAHNLLLGNHAEHELCLEGIAPRNILEIIHLFVKLLEMSGVSTVRVTTVHESFGEIKILAA</sequence>
<dbReference type="Proteomes" id="UP000034051">
    <property type="component" value="Unassembled WGS sequence"/>
</dbReference>
<accession>A0A0G1JG48</accession>
<protein>
    <submittedName>
        <fullName evidence="1">Uncharacterized protein</fullName>
    </submittedName>
</protein>
<comment type="caution">
    <text evidence="1">The sequence shown here is derived from an EMBL/GenBank/DDBJ whole genome shotgun (WGS) entry which is preliminary data.</text>
</comment>
<dbReference type="EMBL" id="LCHW01000003">
    <property type="protein sequence ID" value="KKT43007.1"/>
    <property type="molecule type" value="Genomic_DNA"/>
</dbReference>